<feature type="domain" description="CCHC-type" evidence="8">
    <location>
        <begin position="182"/>
        <end position="196"/>
    </location>
</feature>
<protein>
    <submittedName>
        <fullName evidence="10">Uncharacterized protein</fullName>
    </submittedName>
</protein>
<dbReference type="InterPro" id="IPR036875">
    <property type="entry name" value="Znf_CCHC_sf"/>
</dbReference>
<evidence type="ECO:0000256" key="2">
    <source>
        <dbReference type="ARBA" id="ARBA00022723"/>
    </source>
</evidence>
<feature type="compositionally biased region" description="Polar residues" evidence="7">
    <location>
        <begin position="471"/>
        <end position="484"/>
    </location>
</feature>
<dbReference type="Gene3D" id="3.10.20.90">
    <property type="entry name" value="Phosphatidylinositol 3-kinase Catalytic Subunit, Chain A, domain 1"/>
    <property type="match status" value="1"/>
</dbReference>
<evidence type="ECO:0000313" key="10">
    <source>
        <dbReference type="EMBL" id="KAF3448305.1"/>
    </source>
</evidence>
<dbReference type="Pfam" id="PF13696">
    <property type="entry name" value="zf-CCHC_2"/>
    <property type="match status" value="1"/>
</dbReference>
<dbReference type="PANTHER" id="PTHR15439">
    <property type="entry name" value="RETINOBLASTOMA-BINDING PROTEIN 6"/>
    <property type="match status" value="1"/>
</dbReference>
<evidence type="ECO:0000256" key="3">
    <source>
        <dbReference type="ARBA" id="ARBA00022771"/>
    </source>
</evidence>
<dbReference type="Gene3D" id="3.30.40.10">
    <property type="entry name" value="Zinc/RING finger domain, C3HC4 (zinc finger)"/>
    <property type="match status" value="1"/>
</dbReference>
<organism evidence="10 11">
    <name type="scientific">Rhamnella rubrinervis</name>
    <dbReference type="NCBI Taxonomy" id="2594499"/>
    <lineage>
        <taxon>Eukaryota</taxon>
        <taxon>Viridiplantae</taxon>
        <taxon>Streptophyta</taxon>
        <taxon>Embryophyta</taxon>
        <taxon>Tracheophyta</taxon>
        <taxon>Spermatophyta</taxon>
        <taxon>Magnoliopsida</taxon>
        <taxon>eudicotyledons</taxon>
        <taxon>Gunneridae</taxon>
        <taxon>Pentapetalae</taxon>
        <taxon>rosids</taxon>
        <taxon>fabids</taxon>
        <taxon>Rosales</taxon>
        <taxon>Rhamnaceae</taxon>
        <taxon>rhamnoid group</taxon>
        <taxon>Rhamneae</taxon>
        <taxon>Rhamnella</taxon>
    </lineage>
</organism>
<dbReference type="PROSITE" id="PS51282">
    <property type="entry name" value="DWNN"/>
    <property type="match status" value="1"/>
</dbReference>
<accession>A0A8K0HAD6</accession>
<keyword evidence="5" id="KW-0539">Nucleus</keyword>
<evidence type="ECO:0000313" key="11">
    <source>
        <dbReference type="Proteomes" id="UP000796880"/>
    </source>
</evidence>
<evidence type="ECO:0000259" key="8">
    <source>
        <dbReference type="PROSITE" id="PS50158"/>
    </source>
</evidence>
<dbReference type="InterPro" id="IPR025829">
    <property type="entry name" value="Zn_knuckle_CX2CX3GHX4C"/>
</dbReference>
<dbReference type="InterPro" id="IPR013083">
    <property type="entry name" value="Znf_RING/FYVE/PHD"/>
</dbReference>
<name>A0A8K0HAD6_9ROSA</name>
<dbReference type="InterPro" id="IPR014891">
    <property type="entry name" value="DWNN_domain"/>
</dbReference>
<dbReference type="GO" id="GO:0006397">
    <property type="term" value="P:mRNA processing"/>
    <property type="evidence" value="ECO:0007669"/>
    <property type="project" value="InterPro"/>
</dbReference>
<comment type="subcellular location">
    <subcellularLocation>
        <location evidence="1">Nucleus</location>
    </subcellularLocation>
</comment>
<keyword evidence="3 6" id="KW-0863">Zinc-finger</keyword>
<keyword evidence="4" id="KW-0862">Zinc</keyword>
<dbReference type="GO" id="GO:0003676">
    <property type="term" value="F:nucleic acid binding"/>
    <property type="evidence" value="ECO:0007669"/>
    <property type="project" value="InterPro"/>
</dbReference>
<evidence type="ECO:0000256" key="5">
    <source>
        <dbReference type="ARBA" id="ARBA00023242"/>
    </source>
</evidence>
<feature type="compositionally biased region" description="Basic and acidic residues" evidence="7">
    <location>
        <begin position="380"/>
        <end position="392"/>
    </location>
</feature>
<dbReference type="GO" id="GO:0006511">
    <property type="term" value="P:ubiquitin-dependent protein catabolic process"/>
    <property type="evidence" value="ECO:0007669"/>
    <property type="project" value="TreeGrafter"/>
</dbReference>
<dbReference type="PROSITE" id="PS50158">
    <property type="entry name" value="ZF_CCHC"/>
    <property type="match status" value="1"/>
</dbReference>
<dbReference type="CDD" id="cd16620">
    <property type="entry name" value="vRING-HC-C4C4_RBBP6"/>
    <property type="match status" value="1"/>
</dbReference>
<dbReference type="Pfam" id="PF08783">
    <property type="entry name" value="DWNN"/>
    <property type="match status" value="1"/>
</dbReference>
<feature type="compositionally biased region" description="Basic and acidic residues" evidence="7">
    <location>
        <begin position="422"/>
        <end position="453"/>
    </location>
</feature>
<dbReference type="SUPFAM" id="SSF57756">
    <property type="entry name" value="Retrovirus zinc finger-like domains"/>
    <property type="match status" value="1"/>
</dbReference>
<dbReference type="GO" id="GO:0005634">
    <property type="term" value="C:nucleus"/>
    <property type="evidence" value="ECO:0007669"/>
    <property type="project" value="UniProtKB-SubCell"/>
</dbReference>
<evidence type="ECO:0000259" key="9">
    <source>
        <dbReference type="PROSITE" id="PS51282"/>
    </source>
</evidence>
<dbReference type="OrthoDB" id="106784at2759"/>
<dbReference type="SUPFAM" id="SSF57850">
    <property type="entry name" value="RING/U-box"/>
    <property type="match status" value="1"/>
</dbReference>
<dbReference type="Proteomes" id="UP000796880">
    <property type="component" value="Unassembled WGS sequence"/>
</dbReference>
<dbReference type="GO" id="GO:0061630">
    <property type="term" value="F:ubiquitin protein ligase activity"/>
    <property type="evidence" value="ECO:0007669"/>
    <property type="project" value="InterPro"/>
</dbReference>
<proteinExistence type="predicted"/>
<evidence type="ECO:0000256" key="7">
    <source>
        <dbReference type="SAM" id="MobiDB-lite"/>
    </source>
</evidence>
<dbReference type="GO" id="GO:0008270">
    <property type="term" value="F:zinc ion binding"/>
    <property type="evidence" value="ECO:0007669"/>
    <property type="project" value="UniProtKB-KW"/>
</dbReference>
<sequence length="491" mass="55160">MVDSFIPVRTLKNKIFDAKKLWTSKDFDLVVTNAQTNEDYHVGESIPKNTSVVIRRLPGPPLMPIVVESKPKVEDKVKKSETEKINLKAADPCTSIYPDEKELADLWGPEIPKASPLTSKEDENSKIRALVETTSLDWQRQHTHGFGPGRGFGCGRGGRMMARRGYDPAWFDRIVPPEGYVCYRCRQTGHLIQHCPTNGDPDYDIKMVKQPTGVPKSMLREITDGSYALRSGSVAVVEPNEAAFEKAIEGIPTLCRHIDHMPPELHCPLCKKVMKYAVLTSKCCFRSFCDKCIREYSITKSMCFCGAKNILAADDIVPNKTLRDTIERHLQSGISTAESDRSTFQVQDMGSASCSCPEIRSPCTSSASMGEQKPSPGNDKTPKLKEAPDEAKPVVSPQRVLEKERPTEVAADVSALKHKNRTERPSPAEHPRLTKRKPEYDHDPDYKHHERSQMRSHPQQQLIKKRKLSSIHRNATSDFRSASSMKVVHCR</sequence>
<keyword evidence="2" id="KW-0479">Metal-binding</keyword>
<dbReference type="GO" id="GO:0016567">
    <property type="term" value="P:protein ubiquitination"/>
    <property type="evidence" value="ECO:0007669"/>
    <property type="project" value="InterPro"/>
</dbReference>
<dbReference type="InterPro" id="IPR033489">
    <property type="entry name" value="RBBP6"/>
</dbReference>
<keyword evidence="11" id="KW-1185">Reference proteome</keyword>
<evidence type="ECO:0000256" key="1">
    <source>
        <dbReference type="ARBA" id="ARBA00004123"/>
    </source>
</evidence>
<dbReference type="Gene3D" id="4.10.60.10">
    <property type="entry name" value="Zinc finger, CCHC-type"/>
    <property type="match status" value="1"/>
</dbReference>
<reference evidence="10" key="1">
    <citation type="submission" date="2020-03" db="EMBL/GenBank/DDBJ databases">
        <title>A high-quality chromosome-level genome assembly of a woody plant with both climbing and erect habits, Rhamnella rubrinervis.</title>
        <authorList>
            <person name="Lu Z."/>
            <person name="Yang Y."/>
            <person name="Zhu X."/>
            <person name="Sun Y."/>
        </authorList>
    </citation>
    <scope>NUCLEOTIDE SEQUENCE</scope>
    <source>
        <strain evidence="10">BYM</strain>
        <tissue evidence="10">Leaf</tissue>
    </source>
</reference>
<evidence type="ECO:0000256" key="6">
    <source>
        <dbReference type="PROSITE-ProRule" id="PRU00047"/>
    </source>
</evidence>
<feature type="region of interest" description="Disordered" evidence="7">
    <location>
        <begin position="363"/>
        <end position="491"/>
    </location>
</feature>
<comment type="caution">
    <text evidence="10">The sequence shown here is derived from an EMBL/GenBank/DDBJ whole genome shotgun (WGS) entry which is preliminary data.</text>
</comment>
<dbReference type="PANTHER" id="PTHR15439:SF0">
    <property type="entry name" value="CELL DIVISION CYCLE AND APOPTOSIS REGULATOR PROTEIN 1-RELATED"/>
    <property type="match status" value="1"/>
</dbReference>
<feature type="domain" description="DWNN" evidence="9">
    <location>
        <begin position="1"/>
        <end position="58"/>
    </location>
</feature>
<dbReference type="AlphaFoldDB" id="A0A8K0HAD6"/>
<dbReference type="SMART" id="SM01180">
    <property type="entry name" value="DWNN"/>
    <property type="match status" value="1"/>
</dbReference>
<dbReference type="InterPro" id="IPR001878">
    <property type="entry name" value="Znf_CCHC"/>
</dbReference>
<dbReference type="EMBL" id="VOIH02000004">
    <property type="protein sequence ID" value="KAF3448305.1"/>
    <property type="molecule type" value="Genomic_DNA"/>
</dbReference>
<gene>
    <name evidence="10" type="ORF">FNV43_RR09018</name>
</gene>
<evidence type="ECO:0000256" key="4">
    <source>
        <dbReference type="ARBA" id="ARBA00022833"/>
    </source>
</evidence>